<dbReference type="EMBL" id="JAEHOE010000133">
    <property type="protein sequence ID" value="KAG2485240.1"/>
    <property type="molecule type" value="Genomic_DNA"/>
</dbReference>
<reference evidence="3" key="1">
    <citation type="journal article" date="2020" name="bioRxiv">
        <title>Comparative genomics of Chlamydomonas.</title>
        <authorList>
            <person name="Craig R.J."/>
            <person name="Hasan A.R."/>
            <person name="Ness R.W."/>
            <person name="Keightley P.D."/>
        </authorList>
    </citation>
    <scope>NUCLEOTIDE SEQUENCE</scope>
    <source>
        <strain evidence="3">CCAP 11/70</strain>
    </source>
</reference>
<name>A0A835XQN8_9CHLO</name>
<proteinExistence type="inferred from homology"/>
<keyword evidence="4" id="KW-1185">Reference proteome</keyword>
<sequence length="237" mass="24607">MDKVAAGMGPIVEEAEEFGEDLLFHDDDHDHAASAESDQDDLDASPAAPIARDEDAAADTSAKSSLIHEGLAMAMAGADDDEQGDEEDQVPPLHHRQIAASMPTHSGHVRMGSSVPVSIPHMGRWKKADQTPDSPTGPAVQFAAATFVPPHQFSQVNDFTFSFTGDSPSVAIKRERLRARNAILKSTGFLEPGAAAAANLNARVAGGPMAAGGLRLALGGASRPDVAAAVQAVIESS</sequence>
<comment type="similarity">
    <text evidence="1">Belongs to the senescence regulator S40 family.</text>
</comment>
<dbReference type="AlphaFoldDB" id="A0A835XQN8"/>
<evidence type="ECO:0000256" key="1">
    <source>
        <dbReference type="ARBA" id="ARBA00034773"/>
    </source>
</evidence>
<dbReference type="OrthoDB" id="672058at2759"/>
<dbReference type="Pfam" id="PF04520">
    <property type="entry name" value="Senescence_reg"/>
    <property type="match status" value="1"/>
</dbReference>
<accession>A0A835XQN8</accession>
<feature type="compositionally biased region" description="Basic and acidic residues" evidence="2">
    <location>
        <begin position="22"/>
        <end position="33"/>
    </location>
</feature>
<feature type="region of interest" description="Disordered" evidence="2">
    <location>
        <begin position="1"/>
        <end position="62"/>
    </location>
</feature>
<organism evidence="3 4">
    <name type="scientific">Edaphochlamys debaryana</name>
    <dbReference type="NCBI Taxonomy" id="47281"/>
    <lineage>
        <taxon>Eukaryota</taxon>
        <taxon>Viridiplantae</taxon>
        <taxon>Chlorophyta</taxon>
        <taxon>core chlorophytes</taxon>
        <taxon>Chlorophyceae</taxon>
        <taxon>CS clade</taxon>
        <taxon>Chlamydomonadales</taxon>
        <taxon>Chlamydomonadales incertae sedis</taxon>
        <taxon>Edaphochlamys</taxon>
    </lineage>
</organism>
<dbReference type="InterPro" id="IPR007608">
    <property type="entry name" value="Senescence_reg_S40"/>
</dbReference>
<evidence type="ECO:0000256" key="2">
    <source>
        <dbReference type="SAM" id="MobiDB-lite"/>
    </source>
</evidence>
<dbReference type="Proteomes" id="UP000612055">
    <property type="component" value="Unassembled WGS sequence"/>
</dbReference>
<gene>
    <name evidence="3" type="ORF">HYH03_016026</name>
</gene>
<evidence type="ECO:0000313" key="3">
    <source>
        <dbReference type="EMBL" id="KAG2485240.1"/>
    </source>
</evidence>
<evidence type="ECO:0000313" key="4">
    <source>
        <dbReference type="Proteomes" id="UP000612055"/>
    </source>
</evidence>
<comment type="caution">
    <text evidence="3">The sequence shown here is derived from an EMBL/GenBank/DDBJ whole genome shotgun (WGS) entry which is preliminary data.</text>
</comment>
<dbReference type="GO" id="GO:0010150">
    <property type="term" value="P:leaf senescence"/>
    <property type="evidence" value="ECO:0007669"/>
    <property type="project" value="UniProtKB-ARBA"/>
</dbReference>
<protein>
    <submittedName>
        <fullName evidence="3">Uncharacterized protein</fullName>
    </submittedName>
</protein>